<reference evidence="1 2" key="1">
    <citation type="journal article" date="2023" name="Life. Sci Alliance">
        <title>Evolutionary insights into 3D genome organization and epigenetic landscape of Vigna mungo.</title>
        <authorList>
            <person name="Junaid A."/>
            <person name="Singh B."/>
            <person name="Bhatia S."/>
        </authorList>
    </citation>
    <scope>NUCLEOTIDE SEQUENCE [LARGE SCALE GENOMIC DNA]</scope>
    <source>
        <strain evidence="1">Urdbean</strain>
    </source>
</reference>
<accession>A0AAQ3N1V4</accession>
<evidence type="ECO:0000313" key="2">
    <source>
        <dbReference type="Proteomes" id="UP001374535"/>
    </source>
</evidence>
<dbReference type="EMBL" id="CP144693">
    <property type="protein sequence ID" value="WVZ01048.1"/>
    <property type="molecule type" value="Genomic_DNA"/>
</dbReference>
<dbReference type="Proteomes" id="UP001374535">
    <property type="component" value="Chromosome 8"/>
</dbReference>
<gene>
    <name evidence="1" type="ORF">V8G54_027117</name>
</gene>
<dbReference type="AlphaFoldDB" id="A0AAQ3N1V4"/>
<proteinExistence type="predicted"/>
<keyword evidence="2" id="KW-1185">Reference proteome</keyword>
<sequence length="167" mass="18589">MDLLLVRPSALYLWKNEDTAESQQPISAKITSNGVHCISILSHLGCGPMLLDMSPLRTQLKYRWRTAEGSVGPAQLPGDSDIFMHPKNTPFLFYNECSLKHSLNSLILAQSAFQEPKNPPMSAQSQQCPLSLFLYLSLSHVPILSPLLSAAYILYPPALHVAWDHTF</sequence>
<organism evidence="1 2">
    <name type="scientific">Vigna mungo</name>
    <name type="common">Black gram</name>
    <name type="synonym">Phaseolus mungo</name>
    <dbReference type="NCBI Taxonomy" id="3915"/>
    <lineage>
        <taxon>Eukaryota</taxon>
        <taxon>Viridiplantae</taxon>
        <taxon>Streptophyta</taxon>
        <taxon>Embryophyta</taxon>
        <taxon>Tracheophyta</taxon>
        <taxon>Spermatophyta</taxon>
        <taxon>Magnoliopsida</taxon>
        <taxon>eudicotyledons</taxon>
        <taxon>Gunneridae</taxon>
        <taxon>Pentapetalae</taxon>
        <taxon>rosids</taxon>
        <taxon>fabids</taxon>
        <taxon>Fabales</taxon>
        <taxon>Fabaceae</taxon>
        <taxon>Papilionoideae</taxon>
        <taxon>50 kb inversion clade</taxon>
        <taxon>NPAAA clade</taxon>
        <taxon>indigoferoid/millettioid clade</taxon>
        <taxon>Phaseoleae</taxon>
        <taxon>Vigna</taxon>
    </lineage>
</organism>
<protein>
    <submittedName>
        <fullName evidence="1">Uncharacterized protein</fullName>
    </submittedName>
</protein>
<evidence type="ECO:0000313" key="1">
    <source>
        <dbReference type="EMBL" id="WVZ01048.1"/>
    </source>
</evidence>
<name>A0AAQ3N1V4_VIGMU</name>